<gene>
    <name evidence="9" type="ORF">IPV69_19095</name>
</gene>
<accession>A0A7M2WS52</accession>
<evidence type="ECO:0000313" key="10">
    <source>
        <dbReference type="Proteomes" id="UP000593765"/>
    </source>
</evidence>
<name>A0A7M2WS52_9BACT</name>
<protein>
    <submittedName>
        <fullName evidence="9">Biopolymer transporter ExbD</fullName>
    </submittedName>
</protein>
<evidence type="ECO:0000256" key="1">
    <source>
        <dbReference type="ARBA" id="ARBA00004162"/>
    </source>
</evidence>
<dbReference type="GO" id="GO:0022857">
    <property type="term" value="F:transmembrane transporter activity"/>
    <property type="evidence" value="ECO:0007669"/>
    <property type="project" value="InterPro"/>
</dbReference>
<keyword evidence="10" id="KW-1185">Reference proteome</keyword>
<keyword evidence="7" id="KW-0813">Transport</keyword>
<dbReference type="Pfam" id="PF02472">
    <property type="entry name" value="ExbD"/>
    <property type="match status" value="1"/>
</dbReference>
<dbReference type="GO" id="GO:0005886">
    <property type="term" value="C:plasma membrane"/>
    <property type="evidence" value="ECO:0007669"/>
    <property type="project" value="UniProtKB-SubCell"/>
</dbReference>
<dbReference type="Gene3D" id="3.30.420.270">
    <property type="match status" value="1"/>
</dbReference>
<evidence type="ECO:0000256" key="3">
    <source>
        <dbReference type="ARBA" id="ARBA00022475"/>
    </source>
</evidence>
<reference evidence="9 10" key="1">
    <citation type="submission" date="2020-10" db="EMBL/GenBank/DDBJ databases">
        <title>Wide distribution of Phycisphaera-like planctomycetes from WD2101 soil group in peatlands and genome analysis of the first cultivated representative.</title>
        <authorList>
            <person name="Dedysh S.N."/>
            <person name="Beletsky A.V."/>
            <person name="Ivanova A."/>
            <person name="Kulichevskaya I.S."/>
            <person name="Suzina N.E."/>
            <person name="Philippov D.A."/>
            <person name="Rakitin A.L."/>
            <person name="Mardanov A.V."/>
            <person name="Ravin N.V."/>
        </authorList>
    </citation>
    <scope>NUCLEOTIDE SEQUENCE [LARGE SCALE GENOMIC DNA]</scope>
    <source>
        <strain evidence="9 10">M1803</strain>
    </source>
</reference>
<feature type="transmembrane region" description="Helical" evidence="8">
    <location>
        <begin position="22"/>
        <end position="39"/>
    </location>
</feature>
<dbReference type="InterPro" id="IPR003400">
    <property type="entry name" value="ExbD"/>
</dbReference>
<evidence type="ECO:0000256" key="8">
    <source>
        <dbReference type="SAM" id="Phobius"/>
    </source>
</evidence>
<keyword evidence="6 8" id="KW-0472">Membrane</keyword>
<comment type="similarity">
    <text evidence="2 7">Belongs to the ExbD/TolR family.</text>
</comment>
<comment type="subcellular location">
    <subcellularLocation>
        <location evidence="1">Cell membrane</location>
        <topology evidence="1">Single-pass membrane protein</topology>
    </subcellularLocation>
    <subcellularLocation>
        <location evidence="7">Cell membrane</location>
        <topology evidence="7">Single-pass type II membrane protein</topology>
    </subcellularLocation>
</comment>
<evidence type="ECO:0000313" key="9">
    <source>
        <dbReference type="EMBL" id="QOV88338.1"/>
    </source>
</evidence>
<proteinExistence type="inferred from homology"/>
<dbReference type="RefSeq" id="WP_206291317.1">
    <property type="nucleotide sequence ID" value="NZ_CP063458.1"/>
</dbReference>
<keyword evidence="3" id="KW-1003">Cell membrane</keyword>
<dbReference type="KEGG" id="hbs:IPV69_19095"/>
<dbReference type="PANTHER" id="PTHR30558:SF3">
    <property type="entry name" value="BIOPOLYMER TRANSPORT PROTEIN EXBD-RELATED"/>
    <property type="match status" value="1"/>
</dbReference>
<organism evidence="9 10">
    <name type="scientific">Humisphaera borealis</name>
    <dbReference type="NCBI Taxonomy" id="2807512"/>
    <lineage>
        <taxon>Bacteria</taxon>
        <taxon>Pseudomonadati</taxon>
        <taxon>Planctomycetota</taxon>
        <taxon>Phycisphaerae</taxon>
        <taxon>Tepidisphaerales</taxon>
        <taxon>Tepidisphaeraceae</taxon>
        <taxon>Humisphaera</taxon>
    </lineage>
</organism>
<keyword evidence="5 8" id="KW-1133">Transmembrane helix</keyword>
<dbReference type="PANTHER" id="PTHR30558">
    <property type="entry name" value="EXBD MEMBRANE COMPONENT OF PMF-DRIVEN MACROMOLECULE IMPORT SYSTEM"/>
    <property type="match status" value="1"/>
</dbReference>
<dbReference type="AlphaFoldDB" id="A0A7M2WS52"/>
<keyword evidence="7" id="KW-0653">Protein transport</keyword>
<dbReference type="EMBL" id="CP063458">
    <property type="protein sequence ID" value="QOV88338.1"/>
    <property type="molecule type" value="Genomic_DNA"/>
</dbReference>
<evidence type="ECO:0000256" key="7">
    <source>
        <dbReference type="RuleBase" id="RU003879"/>
    </source>
</evidence>
<sequence length="142" mass="15297">MRIHDPISEADEPFNLIPLTDMVFNLLIFFMAATTFAQVEREMGVKLPRATSFASMSAAPQQLVINITDAGEPIVAKKKYDLVGLAQLLKSVVEKNPNASVIIRADERGLVKGFAQVLDVCKRSGVNEAKIGYMSGAGSAGN</sequence>
<dbReference type="Proteomes" id="UP000593765">
    <property type="component" value="Chromosome"/>
</dbReference>
<keyword evidence="4 7" id="KW-0812">Transmembrane</keyword>
<evidence type="ECO:0000256" key="6">
    <source>
        <dbReference type="ARBA" id="ARBA00023136"/>
    </source>
</evidence>
<evidence type="ECO:0000256" key="4">
    <source>
        <dbReference type="ARBA" id="ARBA00022692"/>
    </source>
</evidence>
<evidence type="ECO:0000256" key="5">
    <source>
        <dbReference type="ARBA" id="ARBA00022989"/>
    </source>
</evidence>
<dbReference type="GO" id="GO:0015031">
    <property type="term" value="P:protein transport"/>
    <property type="evidence" value="ECO:0007669"/>
    <property type="project" value="UniProtKB-KW"/>
</dbReference>
<evidence type="ECO:0000256" key="2">
    <source>
        <dbReference type="ARBA" id="ARBA00005811"/>
    </source>
</evidence>